<dbReference type="PROSITE" id="PS50082">
    <property type="entry name" value="WD_REPEATS_2"/>
    <property type="match status" value="2"/>
</dbReference>
<keyword evidence="2" id="KW-0677">Repeat</keyword>
<dbReference type="InterPro" id="IPR015943">
    <property type="entry name" value="WD40/YVTN_repeat-like_dom_sf"/>
</dbReference>
<feature type="repeat" description="WD" evidence="3">
    <location>
        <begin position="24"/>
        <end position="65"/>
    </location>
</feature>
<dbReference type="EMBL" id="KN837154">
    <property type="protein sequence ID" value="KIJ39160.1"/>
    <property type="molecule type" value="Genomic_DNA"/>
</dbReference>
<proteinExistence type="predicted"/>
<dbReference type="PROSITE" id="PS50294">
    <property type="entry name" value="WD_REPEATS_REGION"/>
    <property type="match status" value="1"/>
</dbReference>
<keyword evidence="1 3" id="KW-0853">WD repeat</keyword>
<reference evidence="4 5" key="1">
    <citation type="submission" date="2014-06" db="EMBL/GenBank/DDBJ databases">
        <title>Evolutionary Origins and Diversification of the Mycorrhizal Mutualists.</title>
        <authorList>
            <consortium name="DOE Joint Genome Institute"/>
            <consortium name="Mycorrhizal Genomics Consortium"/>
            <person name="Kohler A."/>
            <person name="Kuo A."/>
            <person name="Nagy L.G."/>
            <person name="Floudas D."/>
            <person name="Copeland A."/>
            <person name="Barry K.W."/>
            <person name="Cichocki N."/>
            <person name="Veneault-Fourrey C."/>
            <person name="LaButti K."/>
            <person name="Lindquist E.A."/>
            <person name="Lipzen A."/>
            <person name="Lundell T."/>
            <person name="Morin E."/>
            <person name="Murat C."/>
            <person name="Riley R."/>
            <person name="Ohm R."/>
            <person name="Sun H."/>
            <person name="Tunlid A."/>
            <person name="Henrissat B."/>
            <person name="Grigoriev I.V."/>
            <person name="Hibbett D.S."/>
            <person name="Martin F."/>
        </authorList>
    </citation>
    <scope>NUCLEOTIDE SEQUENCE [LARGE SCALE GENOMIC DNA]</scope>
    <source>
        <strain evidence="4 5">SS14</strain>
    </source>
</reference>
<dbReference type="SUPFAM" id="SSF50978">
    <property type="entry name" value="WD40 repeat-like"/>
    <property type="match status" value="1"/>
</dbReference>
<dbReference type="InterPro" id="IPR001680">
    <property type="entry name" value="WD40_rpt"/>
</dbReference>
<evidence type="ECO:0000256" key="3">
    <source>
        <dbReference type="PROSITE-ProRule" id="PRU00221"/>
    </source>
</evidence>
<dbReference type="Gene3D" id="2.130.10.10">
    <property type="entry name" value="YVTN repeat-like/Quinoprotein amine dehydrogenase"/>
    <property type="match status" value="1"/>
</dbReference>
<dbReference type="PANTHER" id="PTHR22847">
    <property type="entry name" value="WD40 REPEAT PROTEIN"/>
    <property type="match status" value="1"/>
</dbReference>
<keyword evidence="5" id="KW-1185">Reference proteome</keyword>
<organism evidence="4 5">
    <name type="scientific">Sphaerobolus stellatus (strain SS14)</name>
    <dbReference type="NCBI Taxonomy" id="990650"/>
    <lineage>
        <taxon>Eukaryota</taxon>
        <taxon>Fungi</taxon>
        <taxon>Dikarya</taxon>
        <taxon>Basidiomycota</taxon>
        <taxon>Agaricomycotina</taxon>
        <taxon>Agaricomycetes</taxon>
        <taxon>Phallomycetidae</taxon>
        <taxon>Geastrales</taxon>
        <taxon>Sphaerobolaceae</taxon>
        <taxon>Sphaerobolus</taxon>
    </lineage>
</organism>
<dbReference type="HOGENOM" id="CLU_000288_57_19_1"/>
<feature type="repeat" description="WD" evidence="3">
    <location>
        <begin position="1"/>
        <end position="22"/>
    </location>
</feature>
<protein>
    <recommendedName>
        <fullName evidence="6">WD40 repeat-like protein</fullName>
    </recommendedName>
</protein>
<dbReference type="SMART" id="SM00320">
    <property type="entry name" value="WD40"/>
    <property type="match status" value="1"/>
</dbReference>
<dbReference type="Pfam" id="PF00400">
    <property type="entry name" value="WD40"/>
    <property type="match status" value="1"/>
</dbReference>
<evidence type="ECO:0000256" key="1">
    <source>
        <dbReference type="ARBA" id="ARBA00022574"/>
    </source>
</evidence>
<name>A0A0C9VMI5_SPHS4</name>
<feature type="non-terminal residue" evidence="4">
    <location>
        <position position="145"/>
    </location>
</feature>
<evidence type="ECO:0000313" key="4">
    <source>
        <dbReference type="EMBL" id="KIJ39160.1"/>
    </source>
</evidence>
<evidence type="ECO:0000256" key="2">
    <source>
        <dbReference type="ARBA" id="ARBA00022737"/>
    </source>
</evidence>
<dbReference type="Proteomes" id="UP000054279">
    <property type="component" value="Unassembled WGS sequence"/>
</dbReference>
<dbReference type="InterPro" id="IPR036322">
    <property type="entry name" value="WD40_repeat_dom_sf"/>
</dbReference>
<gene>
    <name evidence="4" type="ORF">M422DRAFT_175557</name>
</gene>
<dbReference type="GO" id="GO:1990234">
    <property type="term" value="C:transferase complex"/>
    <property type="evidence" value="ECO:0007669"/>
    <property type="project" value="UniProtKB-ARBA"/>
</dbReference>
<dbReference type="AlphaFoldDB" id="A0A0C9VMI5"/>
<evidence type="ECO:0000313" key="5">
    <source>
        <dbReference type="Proteomes" id="UP000054279"/>
    </source>
</evidence>
<evidence type="ECO:0008006" key="6">
    <source>
        <dbReference type="Google" id="ProtNLM"/>
    </source>
</evidence>
<dbReference type="OrthoDB" id="6262491at2759"/>
<accession>A0A0C9VMI5</accession>
<dbReference type="PANTHER" id="PTHR22847:SF637">
    <property type="entry name" value="WD REPEAT DOMAIN 5B"/>
    <property type="match status" value="1"/>
</dbReference>
<sequence length="145" mass="16519">VSGSYNQTIQIWNAHKGELVSGPFQGHTGLVNSVAFSPDGERVVSGSYDQTIQIWNAHTEELVFGPLQGQTDSRNTGWILGPKKELILWIPPPYRDRLWMPSYLTVIGLDVVKLDLSEFVHGPFWTECWKTDNVFTMYCSHEMLY</sequence>